<evidence type="ECO:0000259" key="2">
    <source>
        <dbReference type="Pfam" id="PF19289"/>
    </source>
</evidence>
<feature type="domain" description="Metalloprotease TldD/E C-terminal" evidence="2">
    <location>
        <begin position="148"/>
        <end position="341"/>
    </location>
</feature>
<proteinExistence type="inferred from homology"/>
<dbReference type="PANTHER" id="PTHR30624:SF4">
    <property type="entry name" value="METALLOPROTEASE TLDD"/>
    <property type="match status" value="1"/>
</dbReference>
<keyword evidence="4" id="KW-1185">Reference proteome</keyword>
<accession>A0ABQ2HBP3</accession>
<comment type="caution">
    <text evidence="3">The sequence shown here is derived from an EMBL/GenBank/DDBJ whole genome shotgun (WGS) entry which is preliminary data.</text>
</comment>
<protein>
    <recommendedName>
        <fullName evidence="2">Metalloprotease TldD/E C-terminal domain-containing protein</fullName>
    </recommendedName>
</protein>
<evidence type="ECO:0000313" key="3">
    <source>
        <dbReference type="EMBL" id="GGM73512.1"/>
    </source>
</evidence>
<dbReference type="EMBL" id="BMNC01000001">
    <property type="protein sequence ID" value="GGM73512.1"/>
    <property type="molecule type" value="Genomic_DNA"/>
</dbReference>
<dbReference type="PANTHER" id="PTHR30624">
    <property type="entry name" value="UNCHARACTERIZED PROTEIN TLDD AND PMBA"/>
    <property type="match status" value="1"/>
</dbReference>
<dbReference type="Pfam" id="PF19289">
    <property type="entry name" value="PmbA_TldD_3rd"/>
    <property type="match status" value="1"/>
</dbReference>
<reference evidence="4" key="1">
    <citation type="journal article" date="2019" name="Int. J. Syst. Evol. Microbiol.">
        <title>The Global Catalogue of Microorganisms (GCM) 10K type strain sequencing project: providing services to taxonomists for standard genome sequencing and annotation.</title>
        <authorList>
            <consortium name="The Broad Institute Genomics Platform"/>
            <consortium name="The Broad Institute Genome Sequencing Center for Infectious Disease"/>
            <person name="Wu L."/>
            <person name="Ma J."/>
        </authorList>
    </citation>
    <scope>NUCLEOTIDE SEQUENCE [LARGE SCALE GENOMIC DNA]</scope>
    <source>
        <strain evidence="4">CGMCC 4.7319</strain>
    </source>
</reference>
<dbReference type="InterPro" id="IPR045569">
    <property type="entry name" value="Metalloprtase-TldD/E_C"/>
</dbReference>
<dbReference type="InterPro" id="IPR051463">
    <property type="entry name" value="Peptidase_U62_metallo"/>
</dbReference>
<name>A0ABQ2HBP3_9PSEU</name>
<sequence length="376" mass="40454">MICYAGRTRRLRVRVLPDGTVERHDDVRVGACTEITGADGVREHRVSPLFEDRVRDLRPAELDTAELVELARAQEVTLTAALFHQHVLAGPPEVLRFDERHVASLTISTEGGWDVVGWRDPAPLAVPGAVEALRRRNSLPFADLPPEADLVLAPGRAGSFFHELLGHPMEADVLASGTSWLSRRAGDRVAPAWLTVIDGLADPAGGYHAVVDDEGTPTTAVPLLDAGVVGSPMTDRSAAAALGLPATGHGRRLDHRHPAVVRMAHTRAQFPLDTPVTPSRHAEIRPFGLALVRMNVATGEFVFRAGTALLQGEHRLRPFEIHGRADEVLAALEPVDPEVRAYGRADRGCGKLGQFPLPVSFANAGVRLPAGSVVLR</sequence>
<dbReference type="SUPFAM" id="SSF111283">
    <property type="entry name" value="Putative modulator of DNA gyrase, PmbA/TldD"/>
    <property type="match status" value="1"/>
</dbReference>
<evidence type="ECO:0000313" key="4">
    <source>
        <dbReference type="Proteomes" id="UP000597656"/>
    </source>
</evidence>
<organism evidence="3 4">
    <name type="scientific">Lentzea pudingi</name>
    <dbReference type="NCBI Taxonomy" id="1789439"/>
    <lineage>
        <taxon>Bacteria</taxon>
        <taxon>Bacillati</taxon>
        <taxon>Actinomycetota</taxon>
        <taxon>Actinomycetes</taxon>
        <taxon>Pseudonocardiales</taxon>
        <taxon>Pseudonocardiaceae</taxon>
        <taxon>Lentzea</taxon>
    </lineage>
</organism>
<evidence type="ECO:0000256" key="1">
    <source>
        <dbReference type="ARBA" id="ARBA00005836"/>
    </source>
</evidence>
<dbReference type="Proteomes" id="UP000597656">
    <property type="component" value="Unassembled WGS sequence"/>
</dbReference>
<gene>
    <name evidence="3" type="ORF">GCM10011609_06630</name>
</gene>
<dbReference type="InterPro" id="IPR036059">
    <property type="entry name" value="TldD/PmbA_sf"/>
</dbReference>
<comment type="similarity">
    <text evidence="1">Belongs to the peptidase U62 family.</text>
</comment>